<protein>
    <submittedName>
        <fullName evidence="2">Uncharacterized protein</fullName>
    </submittedName>
</protein>
<evidence type="ECO:0000313" key="3">
    <source>
        <dbReference type="Proteomes" id="UP001203297"/>
    </source>
</evidence>
<reference evidence="2" key="1">
    <citation type="journal article" date="2022" name="New Phytol.">
        <title>Evolutionary transition to the ectomycorrhizal habit in the genomes of a hyperdiverse lineage of mushroom-forming fungi.</title>
        <authorList>
            <person name="Looney B."/>
            <person name="Miyauchi S."/>
            <person name="Morin E."/>
            <person name="Drula E."/>
            <person name="Courty P.E."/>
            <person name="Kohler A."/>
            <person name="Kuo A."/>
            <person name="LaButti K."/>
            <person name="Pangilinan J."/>
            <person name="Lipzen A."/>
            <person name="Riley R."/>
            <person name="Andreopoulos W."/>
            <person name="He G."/>
            <person name="Johnson J."/>
            <person name="Nolan M."/>
            <person name="Tritt A."/>
            <person name="Barry K.W."/>
            <person name="Grigoriev I.V."/>
            <person name="Nagy L.G."/>
            <person name="Hibbett D."/>
            <person name="Henrissat B."/>
            <person name="Matheny P.B."/>
            <person name="Labbe J."/>
            <person name="Martin F.M."/>
        </authorList>
    </citation>
    <scope>NUCLEOTIDE SEQUENCE</scope>
    <source>
        <strain evidence="2">BPL690</strain>
    </source>
</reference>
<dbReference type="AlphaFoldDB" id="A0AAD4M6B9"/>
<dbReference type="Proteomes" id="UP001203297">
    <property type="component" value="Unassembled WGS sequence"/>
</dbReference>
<dbReference type="EMBL" id="WTXG01000010">
    <property type="protein sequence ID" value="KAI0302877.1"/>
    <property type="molecule type" value="Genomic_DNA"/>
</dbReference>
<feature type="chain" id="PRO_5042214245" evidence="1">
    <location>
        <begin position="21"/>
        <end position="121"/>
    </location>
</feature>
<organism evidence="2 3">
    <name type="scientific">Multifurca ochricompacta</name>
    <dbReference type="NCBI Taxonomy" id="376703"/>
    <lineage>
        <taxon>Eukaryota</taxon>
        <taxon>Fungi</taxon>
        <taxon>Dikarya</taxon>
        <taxon>Basidiomycota</taxon>
        <taxon>Agaricomycotina</taxon>
        <taxon>Agaricomycetes</taxon>
        <taxon>Russulales</taxon>
        <taxon>Russulaceae</taxon>
        <taxon>Multifurca</taxon>
    </lineage>
</organism>
<evidence type="ECO:0000313" key="2">
    <source>
        <dbReference type="EMBL" id="KAI0302877.1"/>
    </source>
</evidence>
<comment type="caution">
    <text evidence="2">The sequence shown here is derived from an EMBL/GenBank/DDBJ whole genome shotgun (WGS) entry which is preliminary data.</text>
</comment>
<accession>A0AAD4M6B9</accession>
<proteinExistence type="predicted"/>
<feature type="signal peptide" evidence="1">
    <location>
        <begin position="1"/>
        <end position="20"/>
    </location>
</feature>
<keyword evidence="3" id="KW-1185">Reference proteome</keyword>
<sequence>MSKISLATFLFLLASRLVDAQLVYPTCPTTWSWSFNSFGQSPCAIAAYLQGACNHGVFTIPTLDSGNSYTGPTGPGDASDLCKCNTVVYSLMSACDACQGAKWFPWSSWTQNCTAIDPLTT</sequence>
<keyword evidence="1" id="KW-0732">Signal</keyword>
<evidence type="ECO:0000256" key="1">
    <source>
        <dbReference type="SAM" id="SignalP"/>
    </source>
</evidence>
<gene>
    <name evidence="2" type="ORF">B0F90DRAFT_1713169</name>
</gene>
<name>A0AAD4M6B9_9AGAM</name>